<evidence type="ECO:0000313" key="6">
    <source>
        <dbReference type="EMBL" id="GAI03370.1"/>
    </source>
</evidence>
<dbReference type="EMBL" id="BARV01009704">
    <property type="protein sequence ID" value="GAI03370.1"/>
    <property type="molecule type" value="Genomic_DNA"/>
</dbReference>
<evidence type="ECO:0000259" key="5">
    <source>
        <dbReference type="Pfam" id="PF04542"/>
    </source>
</evidence>
<evidence type="ECO:0000256" key="1">
    <source>
        <dbReference type="ARBA" id="ARBA00023015"/>
    </source>
</evidence>
<keyword evidence="1" id="KW-0805">Transcription regulation</keyword>
<feature type="domain" description="RNA polymerase sigma-70 region 2" evidence="5">
    <location>
        <begin position="34"/>
        <end position="101"/>
    </location>
</feature>
<reference evidence="6" key="1">
    <citation type="journal article" date="2014" name="Front. Microbiol.">
        <title>High frequency of phylogenetically diverse reductive dehalogenase-homologous genes in deep subseafloor sedimentary metagenomes.</title>
        <authorList>
            <person name="Kawai M."/>
            <person name="Futagami T."/>
            <person name="Toyoda A."/>
            <person name="Takaki Y."/>
            <person name="Nishi S."/>
            <person name="Hori S."/>
            <person name="Arai W."/>
            <person name="Tsubouchi T."/>
            <person name="Morono Y."/>
            <person name="Uchiyama I."/>
            <person name="Ito T."/>
            <person name="Fujiyama A."/>
            <person name="Inagaki F."/>
            <person name="Takami H."/>
        </authorList>
    </citation>
    <scope>NUCLEOTIDE SEQUENCE</scope>
    <source>
        <strain evidence="6">Expedition CK06-06</strain>
    </source>
</reference>
<name>X1LLT8_9ZZZZ</name>
<dbReference type="GO" id="GO:0016987">
    <property type="term" value="F:sigma factor activity"/>
    <property type="evidence" value="ECO:0007669"/>
    <property type="project" value="UniProtKB-KW"/>
</dbReference>
<dbReference type="PANTHER" id="PTHR43133">
    <property type="entry name" value="RNA POLYMERASE ECF-TYPE SIGMA FACTO"/>
    <property type="match status" value="1"/>
</dbReference>
<dbReference type="Gene3D" id="1.10.1740.10">
    <property type="match status" value="1"/>
</dbReference>
<proteinExistence type="predicted"/>
<keyword evidence="2" id="KW-0731">Sigma factor</keyword>
<dbReference type="AlphaFoldDB" id="X1LLT8"/>
<accession>X1LLT8</accession>
<dbReference type="GO" id="GO:0006352">
    <property type="term" value="P:DNA-templated transcription initiation"/>
    <property type="evidence" value="ECO:0007669"/>
    <property type="project" value="InterPro"/>
</dbReference>
<dbReference type="PROSITE" id="PS01063">
    <property type="entry name" value="SIGMA70_ECF"/>
    <property type="match status" value="1"/>
</dbReference>
<gene>
    <name evidence="6" type="ORF">S06H3_19045</name>
</gene>
<dbReference type="PANTHER" id="PTHR43133:SF51">
    <property type="entry name" value="RNA POLYMERASE SIGMA FACTOR"/>
    <property type="match status" value="1"/>
</dbReference>
<dbReference type="NCBIfam" id="TIGR02937">
    <property type="entry name" value="sigma70-ECF"/>
    <property type="match status" value="1"/>
</dbReference>
<evidence type="ECO:0000256" key="4">
    <source>
        <dbReference type="ARBA" id="ARBA00023163"/>
    </source>
</evidence>
<dbReference type="InterPro" id="IPR007627">
    <property type="entry name" value="RNA_pol_sigma70_r2"/>
</dbReference>
<dbReference type="GO" id="GO:0003677">
    <property type="term" value="F:DNA binding"/>
    <property type="evidence" value="ECO:0007669"/>
    <property type="project" value="UniProtKB-KW"/>
</dbReference>
<keyword evidence="4" id="KW-0804">Transcription</keyword>
<dbReference type="InterPro" id="IPR039425">
    <property type="entry name" value="RNA_pol_sigma-70-like"/>
</dbReference>
<protein>
    <recommendedName>
        <fullName evidence="5">RNA polymerase sigma-70 region 2 domain-containing protein</fullName>
    </recommendedName>
</protein>
<dbReference type="InterPro" id="IPR014284">
    <property type="entry name" value="RNA_pol_sigma-70_dom"/>
</dbReference>
<comment type="caution">
    <text evidence="6">The sequence shown here is derived from an EMBL/GenBank/DDBJ whole genome shotgun (WGS) entry which is preliminary data.</text>
</comment>
<sequence>MLAANSMDIDKDSLSDQEVLFRLVDEDIESFNILVNRYKNRLLSFVYRFVKDFDVSEDIVQETFLRVFRKRHDYKAIANFSTWIFTIAGNLAKSELRRRKRWRFLSVDSNNEGEKKFELPDTSMKPDRMLDAQDKESGFIRPF</sequence>
<dbReference type="SUPFAM" id="SSF88946">
    <property type="entry name" value="Sigma2 domain of RNA polymerase sigma factors"/>
    <property type="match status" value="1"/>
</dbReference>
<dbReference type="Pfam" id="PF04542">
    <property type="entry name" value="Sigma70_r2"/>
    <property type="match status" value="1"/>
</dbReference>
<organism evidence="6">
    <name type="scientific">marine sediment metagenome</name>
    <dbReference type="NCBI Taxonomy" id="412755"/>
    <lineage>
        <taxon>unclassified sequences</taxon>
        <taxon>metagenomes</taxon>
        <taxon>ecological metagenomes</taxon>
    </lineage>
</organism>
<evidence type="ECO:0000256" key="2">
    <source>
        <dbReference type="ARBA" id="ARBA00023082"/>
    </source>
</evidence>
<evidence type="ECO:0000256" key="3">
    <source>
        <dbReference type="ARBA" id="ARBA00023125"/>
    </source>
</evidence>
<keyword evidence="3" id="KW-0238">DNA-binding</keyword>
<dbReference type="InterPro" id="IPR000838">
    <property type="entry name" value="RNA_pol_sigma70_ECF_CS"/>
</dbReference>
<dbReference type="InterPro" id="IPR013325">
    <property type="entry name" value="RNA_pol_sigma_r2"/>
</dbReference>